<dbReference type="AlphaFoldDB" id="A0A0K8SWS4"/>
<organism evidence="2">
    <name type="scientific">Lygus hesperus</name>
    <name type="common">Western plant bug</name>
    <dbReference type="NCBI Taxonomy" id="30085"/>
    <lineage>
        <taxon>Eukaryota</taxon>
        <taxon>Metazoa</taxon>
        <taxon>Ecdysozoa</taxon>
        <taxon>Arthropoda</taxon>
        <taxon>Hexapoda</taxon>
        <taxon>Insecta</taxon>
        <taxon>Pterygota</taxon>
        <taxon>Neoptera</taxon>
        <taxon>Paraneoptera</taxon>
        <taxon>Hemiptera</taxon>
        <taxon>Heteroptera</taxon>
        <taxon>Panheteroptera</taxon>
        <taxon>Cimicomorpha</taxon>
        <taxon>Miridae</taxon>
        <taxon>Mirini</taxon>
        <taxon>Lygus</taxon>
    </lineage>
</organism>
<feature type="non-terminal residue" evidence="2">
    <location>
        <position position="1"/>
    </location>
</feature>
<dbReference type="EMBL" id="GBRD01008476">
    <property type="protein sequence ID" value="JAG57345.1"/>
    <property type="molecule type" value="Transcribed_RNA"/>
</dbReference>
<accession>A0A0K8SWS4</accession>
<feature type="region of interest" description="Disordered" evidence="1">
    <location>
        <begin position="39"/>
        <end position="118"/>
    </location>
</feature>
<evidence type="ECO:0000313" key="2">
    <source>
        <dbReference type="EMBL" id="JAG57345.1"/>
    </source>
</evidence>
<reference evidence="2" key="1">
    <citation type="submission" date="2014-09" db="EMBL/GenBank/DDBJ databases">
        <authorList>
            <person name="Magalhaes I.L.F."/>
            <person name="Oliveira U."/>
            <person name="Santos F.R."/>
            <person name="Vidigal T.H.D.A."/>
            <person name="Brescovit A.D."/>
            <person name="Santos A.J."/>
        </authorList>
    </citation>
    <scope>NUCLEOTIDE SEQUENCE</scope>
</reference>
<protein>
    <submittedName>
        <fullName evidence="2">Uncharacterized protein</fullName>
    </submittedName>
</protein>
<name>A0A0K8SWS4_LYGHE</name>
<proteinExistence type="predicted"/>
<evidence type="ECO:0000256" key="1">
    <source>
        <dbReference type="SAM" id="MobiDB-lite"/>
    </source>
</evidence>
<sequence length="118" mass="12942">FEPAVEEVELLEANPEYAFVRLPDGRETSISLRHLAPCAEQGPVPDQTPFSVSPTPLAPRPEDQPVVPISTPPVTDEPDPLSSDNPEPVNELPPPAPTSRPQRDRRAPAYLRDYVTSL</sequence>